<comment type="caution">
    <text evidence="5">The sequence shown here is derived from an EMBL/GenBank/DDBJ whole genome shotgun (WGS) entry which is preliminary data.</text>
</comment>
<dbReference type="SUPFAM" id="SSF50978">
    <property type="entry name" value="WD40 repeat-like"/>
    <property type="match status" value="1"/>
</dbReference>
<name>A0A9W9J577_9EURO</name>
<gene>
    <name evidence="5" type="ORF">N7472_007534</name>
</gene>
<dbReference type="GO" id="GO:0000127">
    <property type="term" value="C:transcription factor TFIIIC complex"/>
    <property type="evidence" value="ECO:0007669"/>
    <property type="project" value="TreeGrafter"/>
</dbReference>
<evidence type="ECO:0008006" key="7">
    <source>
        <dbReference type="Google" id="ProtNLM"/>
    </source>
</evidence>
<dbReference type="PANTHER" id="PTHR15052">
    <property type="entry name" value="RNA POLYMERASE III TRANSCRIPTION INITIATION FACTOR COMPLEX SUBUNIT"/>
    <property type="match status" value="1"/>
</dbReference>
<dbReference type="InterPro" id="IPR052416">
    <property type="entry name" value="GTF3C_component"/>
</dbReference>
<evidence type="ECO:0000256" key="3">
    <source>
        <dbReference type="ARBA" id="ARBA00023242"/>
    </source>
</evidence>
<evidence type="ECO:0000313" key="5">
    <source>
        <dbReference type="EMBL" id="KAJ5188520.1"/>
    </source>
</evidence>
<dbReference type="EMBL" id="JAPQKP010000005">
    <property type="protein sequence ID" value="KAJ5188520.1"/>
    <property type="molecule type" value="Genomic_DNA"/>
</dbReference>
<dbReference type="InterPro" id="IPR036322">
    <property type="entry name" value="WD40_repeat_dom_sf"/>
</dbReference>
<keyword evidence="6" id="KW-1185">Reference proteome</keyword>
<dbReference type="AlphaFoldDB" id="A0A9W9J577"/>
<evidence type="ECO:0000256" key="4">
    <source>
        <dbReference type="SAM" id="MobiDB-lite"/>
    </source>
</evidence>
<dbReference type="GO" id="GO:0006383">
    <property type="term" value="P:transcription by RNA polymerase III"/>
    <property type="evidence" value="ECO:0007669"/>
    <property type="project" value="TreeGrafter"/>
</dbReference>
<feature type="compositionally biased region" description="Basic residues" evidence="4">
    <location>
        <begin position="1"/>
        <end position="12"/>
    </location>
</feature>
<reference evidence="5" key="2">
    <citation type="journal article" date="2023" name="IMA Fungus">
        <title>Comparative genomic study of the Penicillium genus elucidates a diverse pangenome and 15 lateral gene transfer events.</title>
        <authorList>
            <person name="Petersen C."/>
            <person name="Sorensen T."/>
            <person name="Nielsen M.R."/>
            <person name="Sondergaard T.E."/>
            <person name="Sorensen J.L."/>
            <person name="Fitzpatrick D.A."/>
            <person name="Frisvad J.C."/>
            <person name="Nielsen K.L."/>
        </authorList>
    </citation>
    <scope>NUCLEOTIDE SEQUENCE</scope>
    <source>
        <strain evidence="5">IBT 16849</strain>
    </source>
</reference>
<dbReference type="GO" id="GO:0005634">
    <property type="term" value="C:nucleus"/>
    <property type="evidence" value="ECO:0007669"/>
    <property type="project" value="UniProtKB-SubCell"/>
</dbReference>
<evidence type="ECO:0000313" key="6">
    <source>
        <dbReference type="Proteomes" id="UP001150879"/>
    </source>
</evidence>
<accession>A0A9W9J577</accession>
<protein>
    <recommendedName>
        <fullName evidence="7">Transcription factor TFIIIC complex subunit Tfc6</fullName>
    </recommendedName>
</protein>
<evidence type="ECO:0000256" key="1">
    <source>
        <dbReference type="ARBA" id="ARBA00004123"/>
    </source>
</evidence>
<keyword evidence="3" id="KW-0539">Nucleus</keyword>
<keyword evidence="2" id="KW-0804">Transcription</keyword>
<sequence length="752" mass="84834">MPSGRRSGRFKGPRAVYIDDPFKAAGISDDEDSIKQESSAKGKKKRSQAEDSASDNEFVAGSGEEAEEEDLEDEAEEEPEDEFGSEADAFAPEEMEIDGIENTPRKARSGRSMSYQHDTNLKKRRVDGTVVPSDEDTHIRGIIEPRDHLSKGTYYHLTFGPDDRDLMPAVHFRMRWNKGLDAVFPSRFTLEETEKKPEYLYGRTFGVHPDDVMKESTRGWDWYYDRDSGERFRKRQRFETIEKSLAFQNYLPQQDTRKHGILLGPHDNQQLFQLGYHESFDFGKAWEASGSKSKESKAGIKRIRQGWMLNIGQKAHCMGWAPNQNGLAQYLAVAAPITEDQKNQYRSEESEPISSFQPSEPFPSALQIWEFKGKSSETPTMTLDMASKPRLRQVLCADWGDLRRMAWCPLPRTGRMEDKEEEKKESIGLLATVWGDGSIRVLDIKIGRGSQETEFRECPFREEFTIPANVQNIVKIKSPAFEARPPSTVCTCVTWLSPSDLVVGCGNGFVAIWNIEPSASESLPYSYRPIHATYILDITSAYPVHPQLIITVSMDGETKMWSALDPTREMTSTGRVRGASPHLSYSPICQSVVGGDENEFARIIPIRRFFTTTTIARLSSNVSAMAQCSNHHPCALFGSAAGEVVGTNPFRRVVYNKEQIWQQIWFTHEWIPTSKMDTVGTSRFYDGYRAENQKLATYKLYETNPVSGMGTSTIYEENTHVTALGWNPNRPCAAWASAALGCGLVRVEDLAL</sequence>
<comment type="subcellular location">
    <subcellularLocation>
        <location evidence="1">Nucleus</location>
    </subcellularLocation>
</comment>
<organism evidence="5 6">
    <name type="scientific">Penicillium cf. griseofulvum</name>
    <dbReference type="NCBI Taxonomy" id="2972120"/>
    <lineage>
        <taxon>Eukaryota</taxon>
        <taxon>Fungi</taxon>
        <taxon>Dikarya</taxon>
        <taxon>Ascomycota</taxon>
        <taxon>Pezizomycotina</taxon>
        <taxon>Eurotiomycetes</taxon>
        <taxon>Eurotiomycetidae</taxon>
        <taxon>Eurotiales</taxon>
        <taxon>Aspergillaceae</taxon>
        <taxon>Penicillium</taxon>
    </lineage>
</organism>
<evidence type="ECO:0000256" key="2">
    <source>
        <dbReference type="ARBA" id="ARBA00023163"/>
    </source>
</evidence>
<feature type="compositionally biased region" description="Acidic residues" evidence="4">
    <location>
        <begin position="64"/>
        <end position="99"/>
    </location>
</feature>
<dbReference type="Gene3D" id="2.130.10.10">
    <property type="entry name" value="YVTN repeat-like/Quinoprotein amine dehydrogenase"/>
    <property type="match status" value="1"/>
</dbReference>
<feature type="region of interest" description="Disordered" evidence="4">
    <location>
        <begin position="1"/>
        <end position="119"/>
    </location>
</feature>
<dbReference type="PANTHER" id="PTHR15052:SF2">
    <property type="entry name" value="GENERAL TRANSCRIPTION FACTOR 3C POLYPEPTIDE 2"/>
    <property type="match status" value="1"/>
</dbReference>
<reference evidence="5" key="1">
    <citation type="submission" date="2022-11" db="EMBL/GenBank/DDBJ databases">
        <authorList>
            <person name="Petersen C."/>
        </authorList>
    </citation>
    <scope>NUCLEOTIDE SEQUENCE</scope>
    <source>
        <strain evidence="5">IBT 16849</strain>
    </source>
</reference>
<proteinExistence type="predicted"/>
<dbReference type="Proteomes" id="UP001150879">
    <property type="component" value="Unassembled WGS sequence"/>
</dbReference>
<dbReference type="InterPro" id="IPR015943">
    <property type="entry name" value="WD40/YVTN_repeat-like_dom_sf"/>
</dbReference>